<evidence type="ECO:0000313" key="10">
    <source>
        <dbReference type="Proteomes" id="UP000887575"/>
    </source>
</evidence>
<protein>
    <recommendedName>
        <fullName evidence="7">Transcription initiation factor IIE subunit beta</fullName>
    </recommendedName>
</protein>
<dbReference type="Pfam" id="PF02186">
    <property type="entry name" value="TFIIE_beta"/>
    <property type="match status" value="1"/>
</dbReference>
<dbReference type="GO" id="GO:0006367">
    <property type="term" value="P:transcription initiation at RNA polymerase II promoter"/>
    <property type="evidence" value="ECO:0007669"/>
    <property type="project" value="UniProtKB-UniRule"/>
</dbReference>
<dbReference type="Pfam" id="PF18121">
    <property type="entry name" value="TFA2_Winged_2"/>
    <property type="match status" value="1"/>
</dbReference>
<sequence>MDPELLRQQAAFKKRAAQTASVQQRPTPAAQPSHTTYRTDEHKKKKKPKQEAPKIDKEPPSSNAVSNAINFSTMAKIVDYLKKRHLDKQSWPLGFSEVLAELQIYGLSKKSEAWLQEALPRNEKIITDDEGKFRFRPKYKIIGKKSLLEVLKSHYSNAKGGILLSELNECISHADKALEELGNQIVVVPTVINKRKDKTVFINDKTNDIDLNDDFKGLWRNVSVDHLDEKKIEEYLQKRGIDVMKDLLPKRLNNGPPKRKPTKRKLDQKKVHNVHMSDILQDYD</sequence>
<dbReference type="InterPro" id="IPR036388">
    <property type="entry name" value="WH-like_DNA-bd_sf"/>
</dbReference>
<evidence type="ECO:0000256" key="3">
    <source>
        <dbReference type="ARBA" id="ARBA00023125"/>
    </source>
</evidence>
<dbReference type="AlphaFoldDB" id="A0AAF3FQH8"/>
<reference evidence="11" key="1">
    <citation type="submission" date="2024-02" db="UniProtKB">
        <authorList>
            <consortium name="WormBaseParasite"/>
        </authorList>
    </citation>
    <scope>IDENTIFICATION</scope>
</reference>
<dbReference type="PANTHER" id="PTHR12716:SF8">
    <property type="entry name" value="TRANSCRIPTION INITIATION FACTOR IIE SUBUNIT BETA"/>
    <property type="match status" value="1"/>
</dbReference>
<dbReference type="GO" id="GO:0003677">
    <property type="term" value="F:DNA binding"/>
    <property type="evidence" value="ECO:0007669"/>
    <property type="project" value="UniProtKB-UniRule"/>
</dbReference>
<dbReference type="PROSITE" id="PS51351">
    <property type="entry name" value="TFIIE_BETA_C"/>
    <property type="match status" value="1"/>
</dbReference>
<keyword evidence="10" id="KW-1185">Reference proteome</keyword>
<dbReference type="Proteomes" id="UP000887575">
    <property type="component" value="Unassembled WGS sequence"/>
</dbReference>
<feature type="region of interest" description="Disordered" evidence="8">
    <location>
        <begin position="249"/>
        <end position="271"/>
    </location>
</feature>
<evidence type="ECO:0000256" key="4">
    <source>
        <dbReference type="ARBA" id="ARBA00023163"/>
    </source>
</evidence>
<dbReference type="InterPro" id="IPR016656">
    <property type="entry name" value="TFIIE-bsu"/>
</dbReference>
<evidence type="ECO:0000256" key="1">
    <source>
        <dbReference type="ARBA" id="ARBA00004123"/>
    </source>
</evidence>
<name>A0AAF3FQH8_9BILA</name>
<evidence type="ECO:0000313" key="11">
    <source>
        <dbReference type="WBParaSite" id="MBELARI_LOCUS9455"/>
    </source>
</evidence>
<comment type="function">
    <text evidence="6 7">Recruits TFIIH to the initiation complex and stimulates the RNA polymerase II C-terminal domain kinase and DNA-dependent ATPase activities of TFIIH. Both TFIIH and TFIIE are required for promoter clearance by RNA polymerase.</text>
</comment>
<feature type="compositionally biased region" description="Polar residues" evidence="8">
    <location>
        <begin position="21"/>
        <end position="36"/>
    </location>
</feature>
<dbReference type="InterPro" id="IPR036390">
    <property type="entry name" value="WH_DNA-bd_sf"/>
</dbReference>
<accession>A0AAF3FQH8</accession>
<keyword evidence="2 7" id="KW-0805">Transcription regulation</keyword>
<feature type="region of interest" description="Disordered" evidence="8">
    <location>
        <begin position="1"/>
        <end position="66"/>
    </location>
</feature>
<dbReference type="GO" id="GO:0001097">
    <property type="term" value="F:TFIIH-class transcription factor complex binding"/>
    <property type="evidence" value="ECO:0007669"/>
    <property type="project" value="TreeGrafter"/>
</dbReference>
<keyword evidence="4 7" id="KW-0804">Transcription</keyword>
<evidence type="ECO:0000256" key="8">
    <source>
        <dbReference type="SAM" id="MobiDB-lite"/>
    </source>
</evidence>
<evidence type="ECO:0000259" key="9">
    <source>
        <dbReference type="PROSITE" id="PS51351"/>
    </source>
</evidence>
<dbReference type="CDD" id="cd07977">
    <property type="entry name" value="TFIIE_beta_winged_helix"/>
    <property type="match status" value="1"/>
</dbReference>
<keyword evidence="5 7" id="KW-0539">Nucleus</keyword>
<dbReference type="InterPro" id="IPR040501">
    <property type="entry name" value="TFA2_Winged_2"/>
</dbReference>
<organism evidence="10 11">
    <name type="scientific">Mesorhabditis belari</name>
    <dbReference type="NCBI Taxonomy" id="2138241"/>
    <lineage>
        <taxon>Eukaryota</taxon>
        <taxon>Metazoa</taxon>
        <taxon>Ecdysozoa</taxon>
        <taxon>Nematoda</taxon>
        <taxon>Chromadorea</taxon>
        <taxon>Rhabditida</taxon>
        <taxon>Rhabditina</taxon>
        <taxon>Rhabditomorpha</taxon>
        <taxon>Rhabditoidea</taxon>
        <taxon>Rhabditidae</taxon>
        <taxon>Mesorhabditinae</taxon>
        <taxon>Mesorhabditis</taxon>
    </lineage>
</organism>
<dbReference type="SUPFAM" id="SSF46785">
    <property type="entry name" value="Winged helix' DNA-binding domain"/>
    <property type="match status" value="1"/>
</dbReference>
<dbReference type="GO" id="GO:0005673">
    <property type="term" value="C:transcription factor TFIIE complex"/>
    <property type="evidence" value="ECO:0007669"/>
    <property type="project" value="UniProtKB-UniRule"/>
</dbReference>
<evidence type="ECO:0000256" key="7">
    <source>
        <dbReference type="PIRNR" id="PIRNR016398"/>
    </source>
</evidence>
<dbReference type="FunFam" id="1.10.10.10:FF:000177">
    <property type="entry name" value="Transcription initiation factor IIE subunit beta"/>
    <property type="match status" value="1"/>
</dbReference>
<comment type="subunit">
    <text evidence="7">Tetramer of two alpha and two beta chains.</text>
</comment>
<feature type="compositionally biased region" description="Basic and acidic residues" evidence="8">
    <location>
        <begin position="49"/>
        <end position="59"/>
    </location>
</feature>
<evidence type="ECO:0000256" key="5">
    <source>
        <dbReference type="ARBA" id="ARBA00023242"/>
    </source>
</evidence>
<comment type="similarity">
    <text evidence="7">Belongs to the TFIIE beta subunit family.</text>
</comment>
<dbReference type="PIRSF" id="PIRSF016398">
    <property type="entry name" value="TFIIE-beta"/>
    <property type="match status" value="1"/>
</dbReference>
<comment type="subcellular location">
    <subcellularLocation>
        <location evidence="1 7">Nucleus</location>
    </subcellularLocation>
</comment>
<dbReference type="InterPro" id="IPR003166">
    <property type="entry name" value="TFIIE_bsu_DNA-bd"/>
</dbReference>
<evidence type="ECO:0000256" key="6">
    <source>
        <dbReference type="ARBA" id="ARBA00025581"/>
    </source>
</evidence>
<keyword evidence="3 7" id="KW-0238">DNA-binding</keyword>
<evidence type="ECO:0000256" key="2">
    <source>
        <dbReference type="ARBA" id="ARBA00023015"/>
    </source>
</evidence>
<dbReference type="Gene3D" id="1.10.10.10">
    <property type="entry name" value="Winged helix-like DNA-binding domain superfamily/Winged helix DNA-binding domain"/>
    <property type="match status" value="1"/>
</dbReference>
<proteinExistence type="inferred from homology"/>
<dbReference type="WBParaSite" id="MBELARI_LOCUS9455">
    <property type="protein sequence ID" value="MBELARI_LOCUS9455"/>
    <property type="gene ID" value="MBELARI_LOCUS9455"/>
</dbReference>
<feature type="domain" description="TFIIE beta" evidence="9">
    <location>
        <begin position="61"/>
        <end position="142"/>
    </location>
</feature>
<dbReference type="PANTHER" id="PTHR12716">
    <property type="entry name" value="TRANSCRIPTION INITIATION FACTOR IIE, BETA SUBUNIT"/>
    <property type="match status" value="1"/>
</dbReference>